<sequence length="271" mass="30550">MSSASTIFNTNYAGGNAQVNNVNGDYVQNVYQMTPDQAHRIYEWLGAPDSSGNLHAARERHHGNTGTWFLEGEQYVKWKETTDSTLWVYGTPGCGKTIICSTVIETICTECAAEPSFACAYFFFDNRNAQIDLSLHDKFIRSIIKQLSHQSAGVPAPLVDLYSGGQQQPSIQSLQRILEKIIDGFECTFIIIDAVDECTDREKTLAWVEQLTQHKRCNLQLLFSSRPEQDITDKPSSMAYIARLTLNSKLADKDIQTYIDAMLSKMIRWNT</sequence>
<dbReference type="SUPFAM" id="SSF52540">
    <property type="entry name" value="P-loop containing nucleoside triphosphate hydrolases"/>
    <property type="match status" value="1"/>
</dbReference>
<keyword evidence="4" id="KW-1185">Reference proteome</keyword>
<organism evidence="3 4">
    <name type="scientific">Athelia psychrophila</name>
    <dbReference type="NCBI Taxonomy" id="1759441"/>
    <lineage>
        <taxon>Eukaryota</taxon>
        <taxon>Fungi</taxon>
        <taxon>Dikarya</taxon>
        <taxon>Basidiomycota</taxon>
        <taxon>Agaricomycotina</taxon>
        <taxon>Agaricomycetes</taxon>
        <taxon>Agaricomycetidae</taxon>
        <taxon>Atheliales</taxon>
        <taxon>Atheliaceae</taxon>
        <taxon>Athelia</taxon>
    </lineage>
</organism>
<keyword evidence="1" id="KW-0677">Repeat</keyword>
<protein>
    <recommendedName>
        <fullName evidence="2">Nephrocystin 3-like N-terminal domain-containing protein</fullName>
    </recommendedName>
</protein>
<evidence type="ECO:0000256" key="1">
    <source>
        <dbReference type="ARBA" id="ARBA00022737"/>
    </source>
</evidence>
<dbReference type="PANTHER" id="PTHR10039:SF16">
    <property type="entry name" value="GPI INOSITOL-DEACYLASE"/>
    <property type="match status" value="1"/>
</dbReference>
<dbReference type="AlphaFoldDB" id="A0A166FSU6"/>
<proteinExistence type="predicted"/>
<dbReference type="Gene3D" id="3.40.50.300">
    <property type="entry name" value="P-loop containing nucleotide triphosphate hydrolases"/>
    <property type="match status" value="1"/>
</dbReference>
<name>A0A166FSU6_9AGAM</name>
<dbReference type="OrthoDB" id="7464126at2759"/>
<dbReference type="PANTHER" id="PTHR10039">
    <property type="entry name" value="AMELOGENIN"/>
    <property type="match status" value="1"/>
</dbReference>
<dbReference type="InterPro" id="IPR027417">
    <property type="entry name" value="P-loop_NTPase"/>
</dbReference>
<accession>A0A166FSU6</accession>
<dbReference type="InterPro" id="IPR056884">
    <property type="entry name" value="NPHP3-like_N"/>
</dbReference>
<reference evidence="3 4" key="1">
    <citation type="journal article" date="2016" name="Mol. Biol. Evol.">
        <title>Comparative Genomics of Early-Diverging Mushroom-Forming Fungi Provides Insights into the Origins of Lignocellulose Decay Capabilities.</title>
        <authorList>
            <person name="Nagy L.G."/>
            <person name="Riley R."/>
            <person name="Tritt A."/>
            <person name="Adam C."/>
            <person name="Daum C."/>
            <person name="Floudas D."/>
            <person name="Sun H."/>
            <person name="Yadav J.S."/>
            <person name="Pangilinan J."/>
            <person name="Larsson K.H."/>
            <person name="Matsuura K."/>
            <person name="Barry K."/>
            <person name="Labutti K."/>
            <person name="Kuo R."/>
            <person name="Ohm R.A."/>
            <person name="Bhattacharya S.S."/>
            <person name="Shirouzu T."/>
            <person name="Yoshinaga Y."/>
            <person name="Martin F.M."/>
            <person name="Grigoriev I.V."/>
            <person name="Hibbett D.S."/>
        </authorList>
    </citation>
    <scope>NUCLEOTIDE SEQUENCE [LARGE SCALE GENOMIC DNA]</scope>
    <source>
        <strain evidence="3 4">CBS 109695</strain>
    </source>
</reference>
<gene>
    <name evidence="3" type="ORF">FIBSPDRAFT_830929</name>
</gene>
<dbReference type="EMBL" id="KV417586">
    <property type="protein sequence ID" value="KZP17123.1"/>
    <property type="molecule type" value="Genomic_DNA"/>
</dbReference>
<feature type="domain" description="Nephrocystin 3-like N-terminal" evidence="2">
    <location>
        <begin position="64"/>
        <end position="226"/>
    </location>
</feature>
<evidence type="ECO:0000313" key="3">
    <source>
        <dbReference type="EMBL" id="KZP17123.1"/>
    </source>
</evidence>
<evidence type="ECO:0000313" key="4">
    <source>
        <dbReference type="Proteomes" id="UP000076532"/>
    </source>
</evidence>
<dbReference type="Pfam" id="PF24883">
    <property type="entry name" value="NPHP3_N"/>
    <property type="match status" value="1"/>
</dbReference>
<dbReference type="Proteomes" id="UP000076532">
    <property type="component" value="Unassembled WGS sequence"/>
</dbReference>
<evidence type="ECO:0000259" key="2">
    <source>
        <dbReference type="Pfam" id="PF24883"/>
    </source>
</evidence>